<keyword evidence="6" id="KW-0256">Endoplasmic reticulum</keyword>
<dbReference type="PROSITE" id="PS51847">
    <property type="entry name" value="SMP"/>
    <property type="match status" value="1"/>
</dbReference>
<keyword evidence="2" id="KW-0813">Transport</keyword>
<dbReference type="EMBL" id="KN835132">
    <property type="protein sequence ID" value="KIK49526.1"/>
    <property type="molecule type" value="Genomic_DNA"/>
</dbReference>
<dbReference type="CDD" id="cd00030">
    <property type="entry name" value="C2"/>
    <property type="match status" value="1"/>
</dbReference>
<dbReference type="GO" id="GO:0006869">
    <property type="term" value="P:lipid transport"/>
    <property type="evidence" value="ECO:0007669"/>
    <property type="project" value="UniProtKB-KW"/>
</dbReference>
<evidence type="ECO:0000256" key="3">
    <source>
        <dbReference type="ARBA" id="ARBA00022553"/>
    </source>
</evidence>
<feature type="compositionally biased region" description="Basic and acidic residues" evidence="11">
    <location>
        <begin position="18"/>
        <end position="31"/>
    </location>
</feature>
<comment type="subcellular location">
    <subcellularLocation>
        <location evidence="1">Endoplasmic reticulum membrane</location>
    </subcellularLocation>
</comment>
<evidence type="ECO:0000256" key="6">
    <source>
        <dbReference type="ARBA" id="ARBA00022824"/>
    </source>
</evidence>
<feature type="compositionally biased region" description="Basic and acidic residues" evidence="11">
    <location>
        <begin position="909"/>
        <end position="919"/>
    </location>
</feature>
<keyword evidence="7 12" id="KW-1133">Transmembrane helix</keyword>
<evidence type="ECO:0000256" key="11">
    <source>
        <dbReference type="SAM" id="MobiDB-lite"/>
    </source>
</evidence>
<dbReference type="SMART" id="SM00239">
    <property type="entry name" value="C2"/>
    <property type="match status" value="5"/>
</dbReference>
<dbReference type="InterPro" id="IPR037765">
    <property type="entry name" value="C2B_Tricalbin"/>
</dbReference>
<keyword evidence="8" id="KW-0445">Lipid transport</keyword>
<keyword evidence="9" id="KW-0446">Lipid-binding</keyword>
<dbReference type="PIRSF" id="PIRSF037232">
    <property type="entry name" value="Tricalbin"/>
    <property type="match status" value="1"/>
</dbReference>
<dbReference type="InParanoid" id="A0A0D0B681"/>
<keyword evidence="4 12" id="KW-0812">Transmembrane</keyword>
<evidence type="ECO:0000259" key="14">
    <source>
        <dbReference type="PROSITE" id="PS51847"/>
    </source>
</evidence>
<dbReference type="InterPro" id="IPR052455">
    <property type="entry name" value="Tricalbin_domain"/>
</dbReference>
<feature type="transmembrane region" description="Helical" evidence="12">
    <location>
        <begin position="190"/>
        <end position="207"/>
    </location>
</feature>
<feature type="region of interest" description="Disordered" evidence="11">
    <location>
        <begin position="1"/>
        <end position="58"/>
    </location>
</feature>
<dbReference type="GO" id="GO:0008289">
    <property type="term" value="F:lipid binding"/>
    <property type="evidence" value="ECO:0007669"/>
    <property type="project" value="UniProtKB-KW"/>
</dbReference>
<dbReference type="Proteomes" id="UP000054485">
    <property type="component" value="Unassembled WGS sequence"/>
</dbReference>
<dbReference type="CDD" id="cd04044">
    <property type="entry name" value="C2A_Tricalbin-like"/>
    <property type="match status" value="1"/>
</dbReference>
<dbReference type="STRING" id="930992.A0A0D0B681"/>
<feature type="transmembrane region" description="Helical" evidence="12">
    <location>
        <begin position="167"/>
        <end position="184"/>
    </location>
</feature>
<evidence type="ECO:0000313" key="16">
    <source>
        <dbReference type="Proteomes" id="UP000054485"/>
    </source>
</evidence>
<keyword evidence="10 12" id="KW-0472">Membrane</keyword>
<name>A0A0D0B681_9AGAM</name>
<keyword evidence="3" id="KW-0597">Phosphoprotein</keyword>
<feature type="domain" description="SMP-LTD" evidence="14">
    <location>
        <begin position="232"/>
        <end position="437"/>
    </location>
</feature>
<dbReference type="GO" id="GO:0061817">
    <property type="term" value="P:endoplasmic reticulum-plasma membrane tethering"/>
    <property type="evidence" value="ECO:0007669"/>
    <property type="project" value="InterPro"/>
</dbReference>
<keyword evidence="5" id="KW-0677">Repeat</keyword>
<evidence type="ECO:0000256" key="5">
    <source>
        <dbReference type="ARBA" id="ARBA00022737"/>
    </source>
</evidence>
<evidence type="ECO:0000256" key="9">
    <source>
        <dbReference type="ARBA" id="ARBA00023121"/>
    </source>
</evidence>
<dbReference type="InterPro" id="IPR037762">
    <property type="entry name" value="C2C_Tricalbin"/>
</dbReference>
<dbReference type="PROSITE" id="PS50004">
    <property type="entry name" value="C2"/>
    <property type="match status" value="5"/>
</dbReference>
<dbReference type="CDD" id="cd04045">
    <property type="entry name" value="C2C_Tricalbin-like"/>
    <property type="match status" value="1"/>
</dbReference>
<evidence type="ECO:0000256" key="10">
    <source>
        <dbReference type="ARBA" id="ARBA00023136"/>
    </source>
</evidence>
<feature type="domain" description="C2" evidence="13">
    <location>
        <begin position="1309"/>
        <end position="1426"/>
    </location>
</feature>
<evidence type="ECO:0000259" key="13">
    <source>
        <dbReference type="PROSITE" id="PS50004"/>
    </source>
</evidence>
<dbReference type="InterPro" id="IPR056910">
    <property type="entry name" value="TCB1-3_C2"/>
</dbReference>
<dbReference type="GO" id="GO:0005789">
    <property type="term" value="C:endoplasmic reticulum membrane"/>
    <property type="evidence" value="ECO:0007669"/>
    <property type="project" value="UniProtKB-SubCell"/>
</dbReference>
<accession>A0A0D0B681</accession>
<dbReference type="Pfam" id="PF24920">
    <property type="entry name" value="C2_TCB1"/>
    <property type="match status" value="1"/>
</dbReference>
<keyword evidence="16" id="KW-1185">Reference proteome</keyword>
<dbReference type="InterPro" id="IPR037756">
    <property type="entry name" value="C2D_Tricalbin"/>
</dbReference>
<dbReference type="OrthoDB" id="1029639at2759"/>
<feature type="region of interest" description="Disordered" evidence="11">
    <location>
        <begin position="888"/>
        <end position="960"/>
    </location>
</feature>
<evidence type="ECO:0008006" key="17">
    <source>
        <dbReference type="Google" id="ProtNLM"/>
    </source>
</evidence>
<gene>
    <name evidence="15" type="ORF">CY34DRAFT_796954</name>
</gene>
<dbReference type="InterPro" id="IPR037761">
    <property type="entry name" value="C2A_Tricalbin"/>
</dbReference>
<dbReference type="Pfam" id="PF25669">
    <property type="entry name" value="SMP_MUG190-like"/>
    <property type="match status" value="1"/>
</dbReference>
<feature type="domain" description="C2" evidence="13">
    <location>
        <begin position="1087"/>
        <end position="1205"/>
    </location>
</feature>
<protein>
    <recommendedName>
        <fullName evidence="17">Tricalbin</fullName>
    </recommendedName>
</protein>
<dbReference type="PANTHER" id="PTHR46980">
    <property type="entry name" value="TRICALBIN-1-RELATED"/>
    <property type="match status" value="1"/>
</dbReference>
<feature type="domain" description="C2" evidence="13">
    <location>
        <begin position="573"/>
        <end position="696"/>
    </location>
</feature>
<dbReference type="InterPro" id="IPR035892">
    <property type="entry name" value="C2_domain_sf"/>
</dbReference>
<evidence type="ECO:0000256" key="7">
    <source>
        <dbReference type="ARBA" id="ARBA00022989"/>
    </source>
</evidence>
<dbReference type="InterPro" id="IPR000008">
    <property type="entry name" value="C2_dom"/>
</dbReference>
<sequence>MATNTSSNGGLQQPQETAETHVHDIMNHDASKGAIVHSFDPDAPPQQKAAAAGRQRDQLESIVPQDGSAHGGKELSITGVPVPTITVENADEATNDSEAQVKSGAVTPSALAVPGEYPSGPAPTIPDWYKVGWRAVANIDAPPLEEGEEKDNHILQLFLAEQYYGQWYHNAALIFFAVFASHFLTRFNFGWGWLIVLLSICNTYYVTSMTRVRRCARDDIQRELIKTRLASEHESADWMNNFLDRFWLIYEPVLSATVVASVDQILSTTTPAFLDSLRLTTFTLGTKAPHIDKVRTFPRTADDIVMMDWGISFTPNDTSDMTPRQAAQKVNPKIVLSVRLGKGLATASMPVLLEDITFSGMMRIRMKLMANFPHVQVVDISFLEKPVIDYVLKPVGGESLGFDIAHIPGLQTFIRDMVHATLSPMMYDPNVFTLNLEQLLSGLPLDTAIGVIEVTIEAARGLKANKIGGGSPDPYVSVSINNREELARTKYKPSTYNPTWMETKFILVNSLQESLVLNLLDYNDHRKDTPLGTATFELQKLLEDATQEGLELPVLKDGKDKGIIRLNVNYFPVLKPESVNGKENLSQTNVGIVRLTIHQAKELDATLSLSGDLNPLVKVFLGNSTSYTHRSQIIKHTNNPIWESSTEFICADKSSSVITIKVIDERDFLRDPVIGYMSVRLVDLLQTDPTVNREWWPLSGSKSGKIRLSCEWKPLQMAGALSSAGQYVPPIGVVRLWLRKATDVKNVEATLGGKSDPYVRVLVNNAILGRTEVINNNLNPEWDQIIYIPVHSLRESMFMEVMDYQHLTKDRSLGSVELHVSDIARESQADPQHRYESTGAKEVAEQIQIDGSSYKGQLHYRAEFISALNLKHVHFDAGENEIQKAAHEVQRNHDNGSSSSTRSSSSDEEERHVTVDHPMIESGAHIPPHQTDSGESVRANGNGTANTDEESPPTEKDPAKEGIELSKEELFKHQSGIIIFNVIGGHLHKKARLDVLLDDAYWPAFSTLKSRGTNAQWAHVGEGFLKELDFGRVWLRLNESGDFDKDDIIAEWKGDAKAFLDATLDRRSSFTLTDGDGHSSTVEIESRYVPVPVKLLARESINNQGTLRVDLLAGKDLRSADRTGKSDPFAVFTLNGTKVFTSQTKKKTLNPDWSEMFEVNVPSREAADFSVEVFDWNQLEQSKSLGRGSINLRDIEPFEAAEQIIELFSEKHGAKGHVAIRLIFQPEIIAKSRKATSTFSSAGRAMTQIGSLPFGAGKGVVRGIGNVFKRDFGGSHEKLDVPYAMSEAAAGQASRPIGEHTADNDTNATTAAAFPSLSRTPSLSGPPSEPGTLRVTMMSAKDVSMADTKPYAVIRVGDKEFKTKHGNKTSAPEWNECFNFAASAHMSKLRLWIYDHKTLGKDKLLAEGEVDIWRHIQVGRSTAAEVTVELQGGGLARLRLEFDAENNPLASVVSLEPSQPQTSSSRFSIRGRRPGFNEDN</sequence>
<evidence type="ECO:0000256" key="2">
    <source>
        <dbReference type="ARBA" id="ARBA00022448"/>
    </source>
</evidence>
<evidence type="ECO:0000256" key="1">
    <source>
        <dbReference type="ARBA" id="ARBA00004586"/>
    </source>
</evidence>
<feature type="compositionally biased region" description="Polar residues" evidence="11">
    <location>
        <begin position="1"/>
        <end position="17"/>
    </location>
</feature>
<evidence type="ECO:0000256" key="12">
    <source>
        <dbReference type="SAM" id="Phobius"/>
    </source>
</evidence>
<dbReference type="CDD" id="cd04040">
    <property type="entry name" value="C2D_Tricalbin-like"/>
    <property type="match status" value="1"/>
</dbReference>
<dbReference type="CDD" id="cd04052">
    <property type="entry name" value="C2B_Tricalbin-like"/>
    <property type="match status" value="1"/>
</dbReference>
<dbReference type="CDD" id="cd21678">
    <property type="entry name" value="SMP_TCB"/>
    <property type="match status" value="1"/>
</dbReference>
<dbReference type="GO" id="GO:0071944">
    <property type="term" value="C:cell periphery"/>
    <property type="evidence" value="ECO:0007669"/>
    <property type="project" value="UniProtKB-ARBA"/>
</dbReference>
<dbReference type="HOGENOM" id="CLU_001661_1_0_1"/>
<feature type="compositionally biased region" description="Polar residues" evidence="11">
    <location>
        <begin position="930"/>
        <end position="946"/>
    </location>
</feature>
<feature type="domain" description="C2" evidence="13">
    <location>
        <begin position="702"/>
        <end position="833"/>
    </location>
</feature>
<proteinExistence type="predicted"/>
<dbReference type="InterPro" id="IPR017147">
    <property type="entry name" value="Tricalbin"/>
</dbReference>
<evidence type="ECO:0000256" key="8">
    <source>
        <dbReference type="ARBA" id="ARBA00023055"/>
    </source>
</evidence>
<dbReference type="SUPFAM" id="SSF49562">
    <property type="entry name" value="C2 domain (Calcium/lipid-binding domain, CaLB)"/>
    <property type="match status" value="5"/>
</dbReference>
<dbReference type="Pfam" id="PF00168">
    <property type="entry name" value="C2"/>
    <property type="match status" value="5"/>
</dbReference>
<evidence type="ECO:0000313" key="15">
    <source>
        <dbReference type="EMBL" id="KIK49526.1"/>
    </source>
</evidence>
<reference evidence="16" key="2">
    <citation type="submission" date="2015-01" db="EMBL/GenBank/DDBJ databases">
        <title>Evolutionary Origins and Diversification of the Mycorrhizal Mutualists.</title>
        <authorList>
            <consortium name="DOE Joint Genome Institute"/>
            <consortium name="Mycorrhizal Genomics Consortium"/>
            <person name="Kohler A."/>
            <person name="Kuo A."/>
            <person name="Nagy L.G."/>
            <person name="Floudas D."/>
            <person name="Copeland A."/>
            <person name="Barry K.W."/>
            <person name="Cichocki N."/>
            <person name="Veneault-Fourrey C."/>
            <person name="LaButti K."/>
            <person name="Lindquist E.A."/>
            <person name="Lipzen A."/>
            <person name="Lundell T."/>
            <person name="Morin E."/>
            <person name="Murat C."/>
            <person name="Riley R."/>
            <person name="Ohm R."/>
            <person name="Sun H."/>
            <person name="Tunlid A."/>
            <person name="Henrissat B."/>
            <person name="Grigoriev I.V."/>
            <person name="Hibbett D.S."/>
            <person name="Martin F."/>
        </authorList>
    </citation>
    <scope>NUCLEOTIDE SEQUENCE [LARGE SCALE GENOMIC DNA]</scope>
    <source>
        <strain evidence="16">UH-Slu-Lm8-n1</strain>
    </source>
</reference>
<reference evidence="15 16" key="1">
    <citation type="submission" date="2014-04" db="EMBL/GenBank/DDBJ databases">
        <authorList>
            <consortium name="DOE Joint Genome Institute"/>
            <person name="Kuo A."/>
            <person name="Ruytinx J."/>
            <person name="Rineau F."/>
            <person name="Colpaert J."/>
            <person name="Kohler A."/>
            <person name="Nagy L.G."/>
            <person name="Floudas D."/>
            <person name="Copeland A."/>
            <person name="Barry K.W."/>
            <person name="Cichocki N."/>
            <person name="Veneault-Fourrey C."/>
            <person name="LaButti K."/>
            <person name="Lindquist E.A."/>
            <person name="Lipzen A."/>
            <person name="Lundell T."/>
            <person name="Morin E."/>
            <person name="Murat C."/>
            <person name="Sun H."/>
            <person name="Tunlid A."/>
            <person name="Henrissat B."/>
            <person name="Grigoriev I.V."/>
            <person name="Hibbett D.S."/>
            <person name="Martin F."/>
            <person name="Nordberg H.P."/>
            <person name="Cantor M.N."/>
            <person name="Hua S.X."/>
        </authorList>
    </citation>
    <scope>NUCLEOTIDE SEQUENCE [LARGE SCALE GENOMIC DNA]</scope>
    <source>
        <strain evidence="15 16">UH-Slu-Lm8-n1</strain>
    </source>
</reference>
<dbReference type="InterPro" id="IPR031468">
    <property type="entry name" value="SMP_LBD"/>
</dbReference>
<dbReference type="FunCoup" id="A0A0D0B681">
    <property type="interactions" value="25"/>
</dbReference>
<evidence type="ECO:0000256" key="4">
    <source>
        <dbReference type="ARBA" id="ARBA00022692"/>
    </source>
</evidence>
<dbReference type="PANTHER" id="PTHR46980:SF2">
    <property type="entry name" value="TRICALBIN-1-RELATED"/>
    <property type="match status" value="1"/>
</dbReference>
<feature type="domain" description="C2" evidence="13">
    <location>
        <begin position="428"/>
        <end position="551"/>
    </location>
</feature>
<feature type="compositionally biased region" description="Polar residues" evidence="11">
    <location>
        <begin position="1456"/>
        <end position="1467"/>
    </location>
</feature>
<organism evidence="15 16">
    <name type="scientific">Suillus luteus UH-Slu-Lm8-n1</name>
    <dbReference type="NCBI Taxonomy" id="930992"/>
    <lineage>
        <taxon>Eukaryota</taxon>
        <taxon>Fungi</taxon>
        <taxon>Dikarya</taxon>
        <taxon>Basidiomycota</taxon>
        <taxon>Agaricomycotina</taxon>
        <taxon>Agaricomycetes</taxon>
        <taxon>Agaricomycetidae</taxon>
        <taxon>Boletales</taxon>
        <taxon>Suillineae</taxon>
        <taxon>Suillaceae</taxon>
        <taxon>Suillus</taxon>
    </lineage>
</organism>
<feature type="region of interest" description="Disordered" evidence="11">
    <location>
        <begin position="1454"/>
        <end position="1480"/>
    </location>
</feature>
<dbReference type="Gene3D" id="2.60.40.150">
    <property type="entry name" value="C2 domain"/>
    <property type="match status" value="5"/>
</dbReference>